<dbReference type="RefSeq" id="WP_100745798.1">
    <property type="nucleotide sequence ID" value="NZ_NPEF02000014.1"/>
</dbReference>
<evidence type="ECO:0000313" key="3">
    <source>
        <dbReference type="EMBL" id="PJZ94550.1"/>
    </source>
</evidence>
<feature type="chain" id="PRO_5044577249" evidence="1">
    <location>
        <begin position="27"/>
        <end position="165"/>
    </location>
</feature>
<keyword evidence="1" id="KW-0732">Signal</keyword>
<accession>A0A2N0BPD5</accession>
<dbReference type="AlphaFoldDB" id="A0A2N0BDA9"/>
<dbReference type="EMBL" id="NPEF02000014">
    <property type="protein sequence ID" value="MDV6236511.1"/>
    <property type="molecule type" value="Genomic_DNA"/>
</dbReference>
<accession>A0A2N0BDA9</accession>
<gene>
    <name evidence="2" type="ORF">CH379_012825</name>
    <name evidence="3" type="ORF">CH379_02020</name>
</gene>
<feature type="signal peptide" evidence="1">
    <location>
        <begin position="1"/>
        <end position="26"/>
    </location>
</feature>
<evidence type="ECO:0000313" key="4">
    <source>
        <dbReference type="Proteomes" id="UP000232122"/>
    </source>
</evidence>
<protein>
    <submittedName>
        <fullName evidence="2">DUF3015 family protein</fullName>
    </submittedName>
</protein>
<proteinExistence type="predicted"/>
<reference evidence="2" key="3">
    <citation type="submission" date="2023-10" db="EMBL/GenBank/DDBJ databases">
        <authorList>
            <person name="Picardeau M."/>
            <person name="Thibeaux R."/>
        </authorList>
    </citation>
    <scope>NUCLEOTIDE SEQUENCE</scope>
    <source>
        <strain evidence="2">ATI7-C-A5</strain>
    </source>
</reference>
<name>A0A2N0BDA9_9LEPT</name>
<evidence type="ECO:0000256" key="1">
    <source>
        <dbReference type="SAM" id="SignalP"/>
    </source>
</evidence>
<sequence length="165" mass="17672">MKKNLTKIIASVFLSCAALTSSSLVAADYHVAGCGLGSLFIKDNKMVLQLLSATLNATGIQTFGITTGTSNCKTDGLVKQDKVREVFVAVNFEVLEQEIAAGKGEKLSAFSSLLGCPTEQTDRFSRMTQTSYGRLFSGKPTPNSMLHQVKEEIGQDVVLSVSCKL</sequence>
<evidence type="ECO:0000313" key="2">
    <source>
        <dbReference type="EMBL" id="MDV6236511.1"/>
    </source>
</evidence>
<comment type="caution">
    <text evidence="3">The sequence shown here is derived from an EMBL/GenBank/DDBJ whole genome shotgun (WGS) entry which is preliminary data.</text>
</comment>
<dbReference type="Pfam" id="PF11220">
    <property type="entry name" value="DUF3015"/>
    <property type="match status" value="1"/>
</dbReference>
<dbReference type="InterPro" id="IPR021383">
    <property type="entry name" value="DUF3015"/>
</dbReference>
<keyword evidence="4" id="KW-1185">Reference proteome</keyword>
<dbReference type="EMBL" id="NPEF01000011">
    <property type="protein sequence ID" value="PJZ94550.1"/>
    <property type="molecule type" value="Genomic_DNA"/>
</dbReference>
<dbReference type="OrthoDB" id="334910at2"/>
<organism evidence="3">
    <name type="scientific">Leptospira ellisii</name>
    <dbReference type="NCBI Taxonomy" id="2023197"/>
    <lineage>
        <taxon>Bacteria</taxon>
        <taxon>Pseudomonadati</taxon>
        <taxon>Spirochaetota</taxon>
        <taxon>Spirochaetia</taxon>
        <taxon>Leptospirales</taxon>
        <taxon>Leptospiraceae</taxon>
        <taxon>Leptospira</taxon>
    </lineage>
</organism>
<reference evidence="3" key="1">
    <citation type="submission" date="2017-07" db="EMBL/GenBank/DDBJ databases">
        <title>Leptospira spp. isolated from tropical soils.</title>
        <authorList>
            <person name="Thibeaux R."/>
            <person name="Iraola G."/>
            <person name="Ferres I."/>
            <person name="Bierque E."/>
            <person name="Girault D."/>
            <person name="Soupe-Gilbert M.-E."/>
            <person name="Picardeau M."/>
            <person name="Goarant C."/>
        </authorList>
    </citation>
    <scope>NUCLEOTIDE SEQUENCE [LARGE SCALE GENOMIC DNA]</scope>
    <source>
        <strain evidence="3">ATI7-C-A5</strain>
    </source>
</reference>
<dbReference type="Proteomes" id="UP000232122">
    <property type="component" value="Unassembled WGS sequence"/>
</dbReference>
<reference evidence="2 4" key="2">
    <citation type="journal article" date="2018" name="Microb. Genom.">
        <title>Deciphering the unexplored Leptospira diversity from soils uncovers genomic evolution to virulence.</title>
        <authorList>
            <person name="Thibeaux R."/>
            <person name="Iraola G."/>
            <person name="Ferres I."/>
            <person name="Bierque E."/>
            <person name="Girault D."/>
            <person name="Soupe-Gilbert M.E."/>
            <person name="Picardeau M."/>
            <person name="Goarant C."/>
        </authorList>
    </citation>
    <scope>NUCLEOTIDE SEQUENCE [LARGE SCALE GENOMIC DNA]</scope>
    <source>
        <strain evidence="2 4">ATI7-C-A5</strain>
    </source>
</reference>